<comment type="caution">
    <text evidence="1">The sequence shown here is derived from an EMBL/GenBank/DDBJ whole genome shotgun (WGS) entry which is preliminary data.</text>
</comment>
<dbReference type="AlphaFoldDB" id="A0A0F8YV49"/>
<dbReference type="InterPro" id="IPR024747">
    <property type="entry name" value="Pyridox_Oxase-rel"/>
</dbReference>
<gene>
    <name evidence="1" type="ORF">LCGC14_2851150</name>
</gene>
<sequence length="150" mass="16883">MTDLTISESTNVIRNNYTGHLGYLSQGEPYVVPITYYFDPSDNCLISYSAEGHKIDAMRKNGSVAIQVEDIASLKNWESAMVHGTFEELQGSVAKQKLHDFTKGVKTIIRQKEHKEVEFISEFSGKSYARGTSIIFRITITAITGKRRET</sequence>
<proteinExistence type="predicted"/>
<evidence type="ECO:0000313" key="1">
    <source>
        <dbReference type="EMBL" id="KKK77680.1"/>
    </source>
</evidence>
<reference evidence="1" key="1">
    <citation type="journal article" date="2015" name="Nature">
        <title>Complex archaea that bridge the gap between prokaryotes and eukaryotes.</title>
        <authorList>
            <person name="Spang A."/>
            <person name="Saw J.H."/>
            <person name="Jorgensen S.L."/>
            <person name="Zaremba-Niedzwiedzka K."/>
            <person name="Martijn J."/>
            <person name="Lind A.E."/>
            <person name="van Eijk R."/>
            <person name="Schleper C."/>
            <person name="Guy L."/>
            <person name="Ettema T.J."/>
        </authorList>
    </citation>
    <scope>NUCLEOTIDE SEQUENCE</scope>
</reference>
<dbReference type="Gene3D" id="2.30.110.10">
    <property type="entry name" value="Electron Transport, Fmn-binding Protein, Chain A"/>
    <property type="match status" value="1"/>
</dbReference>
<name>A0A0F8YV49_9ZZZZ</name>
<dbReference type="SUPFAM" id="SSF50475">
    <property type="entry name" value="FMN-binding split barrel"/>
    <property type="match status" value="1"/>
</dbReference>
<evidence type="ECO:0008006" key="2">
    <source>
        <dbReference type="Google" id="ProtNLM"/>
    </source>
</evidence>
<protein>
    <recommendedName>
        <fullName evidence="2">Flavin mononucleotide-binding protein</fullName>
    </recommendedName>
</protein>
<dbReference type="InterPro" id="IPR012349">
    <property type="entry name" value="Split_barrel_FMN-bd"/>
</dbReference>
<dbReference type="EMBL" id="LAZR01054841">
    <property type="protein sequence ID" value="KKK77680.1"/>
    <property type="molecule type" value="Genomic_DNA"/>
</dbReference>
<accession>A0A0F8YV49</accession>
<dbReference type="Pfam" id="PF12900">
    <property type="entry name" value="Pyridox_ox_2"/>
    <property type="match status" value="1"/>
</dbReference>
<organism evidence="1">
    <name type="scientific">marine sediment metagenome</name>
    <dbReference type="NCBI Taxonomy" id="412755"/>
    <lineage>
        <taxon>unclassified sequences</taxon>
        <taxon>metagenomes</taxon>
        <taxon>ecological metagenomes</taxon>
    </lineage>
</organism>